<evidence type="ECO:0000313" key="12">
    <source>
        <dbReference type="Proteomes" id="UP000221369"/>
    </source>
</evidence>
<feature type="binding site" evidence="8">
    <location>
        <position position="197"/>
    </location>
    <ligand>
        <name>Zn(2+)</name>
        <dbReference type="ChEBI" id="CHEBI:29105"/>
        <label>1</label>
        <note>catalytic</note>
    </ligand>
</feature>
<evidence type="ECO:0000256" key="7">
    <source>
        <dbReference type="ARBA" id="ARBA00022833"/>
    </source>
</evidence>
<dbReference type="InterPro" id="IPR013471">
    <property type="entry name" value="RNase_Z/BN"/>
</dbReference>
<dbReference type="CDD" id="cd07717">
    <property type="entry name" value="RNaseZ_ZiPD-like_MBL-fold"/>
    <property type="match status" value="1"/>
</dbReference>
<name>A0A2A9DT41_9MICO</name>
<comment type="caution">
    <text evidence="11">The sequence shown here is derived from an EMBL/GenBank/DDBJ whole genome shotgun (WGS) entry which is preliminary data.</text>
</comment>
<feature type="binding site" evidence="8">
    <location>
        <position position="66"/>
    </location>
    <ligand>
        <name>Zn(2+)</name>
        <dbReference type="ChEBI" id="CHEBI:29105"/>
        <label>2</label>
        <note>catalytic</note>
    </ligand>
</feature>
<keyword evidence="6 8" id="KW-0378">Hydrolase</keyword>
<evidence type="ECO:0000256" key="1">
    <source>
        <dbReference type="ARBA" id="ARBA00011738"/>
    </source>
</evidence>
<keyword evidence="12" id="KW-1185">Reference proteome</keyword>
<feature type="domain" description="Metallo-beta-lactamase" evidence="9">
    <location>
        <begin position="19"/>
        <end position="105"/>
    </location>
</feature>
<dbReference type="Gene3D" id="3.60.15.10">
    <property type="entry name" value="Ribonuclease Z/Hydroxyacylglutathione hydrolase-like"/>
    <property type="match status" value="1"/>
</dbReference>
<comment type="similarity">
    <text evidence="8">Belongs to the RNase Z family.</text>
</comment>
<dbReference type="PANTHER" id="PTHR46018">
    <property type="entry name" value="ZINC PHOSPHODIESTERASE ELAC PROTEIN 1"/>
    <property type="match status" value="1"/>
</dbReference>
<accession>A0A2A9DT41</accession>
<keyword evidence="7 8" id="KW-0862">Zinc</keyword>
<keyword evidence="5 8" id="KW-0255">Endonuclease</keyword>
<organism evidence="11 12">
    <name type="scientific">Paramicrobacterium agarici</name>
    <dbReference type="NCBI Taxonomy" id="630514"/>
    <lineage>
        <taxon>Bacteria</taxon>
        <taxon>Bacillati</taxon>
        <taxon>Actinomycetota</taxon>
        <taxon>Actinomycetes</taxon>
        <taxon>Micrococcales</taxon>
        <taxon>Microbacteriaceae</taxon>
        <taxon>Paramicrobacterium</taxon>
    </lineage>
</organism>
<protein>
    <recommendedName>
        <fullName evidence="8">Ribonuclease Z</fullName>
        <shortName evidence="8">RNase Z</shortName>
        <ecNumber evidence="8">3.1.26.11</ecNumber>
    </recommendedName>
    <alternativeName>
        <fullName evidence="8">tRNA 3 endonuclease</fullName>
    </alternativeName>
    <alternativeName>
        <fullName evidence="8">tRNase Z</fullName>
    </alternativeName>
</protein>
<dbReference type="EC" id="3.1.26.11" evidence="8"/>
<evidence type="ECO:0000313" key="11">
    <source>
        <dbReference type="EMBL" id="PFG29516.1"/>
    </source>
</evidence>
<keyword evidence="4 8" id="KW-0479">Metal-binding</keyword>
<keyword evidence="3 8" id="KW-0540">Nuclease</keyword>
<dbReference type="PANTHER" id="PTHR46018:SF2">
    <property type="entry name" value="ZINC PHOSPHODIESTERASE ELAC PROTEIN 1"/>
    <property type="match status" value="1"/>
</dbReference>
<keyword evidence="2 8" id="KW-0819">tRNA processing</keyword>
<evidence type="ECO:0000256" key="2">
    <source>
        <dbReference type="ARBA" id="ARBA00022694"/>
    </source>
</evidence>
<evidence type="ECO:0000256" key="3">
    <source>
        <dbReference type="ARBA" id="ARBA00022722"/>
    </source>
</evidence>
<dbReference type="NCBIfam" id="NF000805">
    <property type="entry name" value="PRK00055.2-3"/>
    <property type="match status" value="1"/>
</dbReference>
<feature type="binding site" evidence="8">
    <location>
        <position position="197"/>
    </location>
    <ligand>
        <name>Zn(2+)</name>
        <dbReference type="ChEBI" id="CHEBI:29105"/>
        <label>2</label>
        <note>catalytic</note>
    </ligand>
</feature>
<dbReference type="GO" id="GO:0042781">
    <property type="term" value="F:3'-tRNA processing endoribonuclease activity"/>
    <property type="evidence" value="ECO:0007669"/>
    <property type="project" value="UniProtKB-UniRule"/>
</dbReference>
<reference evidence="11 12" key="1">
    <citation type="submission" date="2017-10" db="EMBL/GenBank/DDBJ databases">
        <title>Sequencing the genomes of 1000 actinobacteria strains.</title>
        <authorList>
            <person name="Klenk H.-P."/>
        </authorList>
    </citation>
    <scope>NUCLEOTIDE SEQUENCE [LARGE SCALE GENOMIC DNA]</scope>
    <source>
        <strain evidence="11 12">DSM 21798</strain>
    </source>
</reference>
<comment type="function">
    <text evidence="8">Zinc phosphodiesterase, which displays some tRNA 3'-processing endonuclease activity. Probably involved in tRNA maturation, by removing a 3'-trailer from precursor tRNA.</text>
</comment>
<feature type="active site" description="Proton acceptor" evidence="8">
    <location>
        <position position="66"/>
    </location>
</feature>
<evidence type="ECO:0000256" key="8">
    <source>
        <dbReference type="HAMAP-Rule" id="MF_01818"/>
    </source>
</evidence>
<dbReference type="InterPro" id="IPR001279">
    <property type="entry name" value="Metallo-B-lactamas"/>
</dbReference>
<dbReference type="SUPFAM" id="SSF56281">
    <property type="entry name" value="Metallo-hydrolase/oxidoreductase"/>
    <property type="match status" value="1"/>
</dbReference>
<feature type="binding site" evidence="8">
    <location>
        <position position="64"/>
    </location>
    <ligand>
        <name>Zn(2+)</name>
        <dbReference type="ChEBI" id="CHEBI:29105"/>
        <label>1</label>
        <note>catalytic</note>
    </ligand>
</feature>
<dbReference type="Pfam" id="PF12706">
    <property type="entry name" value="Lactamase_B_2"/>
    <property type="match status" value="1"/>
</dbReference>
<dbReference type="InterPro" id="IPR036866">
    <property type="entry name" value="RibonucZ/Hydroxyglut_hydro"/>
</dbReference>
<gene>
    <name evidence="8" type="primary">rnz</name>
    <name evidence="11" type="ORF">ATJ78_0423</name>
</gene>
<feature type="binding site" evidence="8">
    <location>
        <position position="255"/>
    </location>
    <ligand>
        <name>Zn(2+)</name>
        <dbReference type="ChEBI" id="CHEBI:29105"/>
        <label>2</label>
        <note>catalytic</note>
    </ligand>
</feature>
<dbReference type="AlphaFoldDB" id="A0A2A9DT41"/>
<dbReference type="EMBL" id="PDJE01000001">
    <property type="protein sequence ID" value="PFG29516.1"/>
    <property type="molecule type" value="Genomic_DNA"/>
</dbReference>
<dbReference type="HAMAP" id="MF_01818">
    <property type="entry name" value="RNase_Z_BN"/>
    <property type="match status" value="1"/>
</dbReference>
<evidence type="ECO:0000256" key="4">
    <source>
        <dbReference type="ARBA" id="ARBA00022723"/>
    </source>
</evidence>
<feature type="binding site" evidence="8">
    <location>
        <position position="67"/>
    </location>
    <ligand>
        <name>Zn(2+)</name>
        <dbReference type="ChEBI" id="CHEBI:29105"/>
        <label>2</label>
        <note>catalytic</note>
    </ligand>
</feature>
<evidence type="ECO:0000259" key="9">
    <source>
        <dbReference type="Pfam" id="PF00753"/>
    </source>
</evidence>
<evidence type="ECO:0000256" key="6">
    <source>
        <dbReference type="ARBA" id="ARBA00022801"/>
    </source>
</evidence>
<feature type="binding site" evidence="8">
    <location>
        <position position="134"/>
    </location>
    <ligand>
        <name>Zn(2+)</name>
        <dbReference type="ChEBI" id="CHEBI:29105"/>
        <label>1</label>
        <note>catalytic</note>
    </ligand>
</feature>
<feature type="domain" description="Metallo-beta-lactamase" evidence="10">
    <location>
        <begin position="185"/>
        <end position="256"/>
    </location>
</feature>
<sequence>MVRELVVLGTSSHLPTRARNHNGYLLLWDGDGYLFDPGEGTQRQMTFAGISASKITHICLTHVHGDHSYGLPGVISRLAADGVEHTVQLHYPASGEAFVRALVGVSAPLSTLQLVPHGSAGQIASHLSVAPLHHRVETFGYRLTEPDDRTFLPAKLAAAGISGFDVGKLRREGSLNGVDLDDVSVPRSGQSFAFIMDTAPCPGAEDLADGTDMLVSECTFADEESDLARDYLHMTAGQAGDLAHRARARHLVLTHFSSRYADTAHLVAQAQARAPHSRVTAANDLDRFAMPRRRTTAV</sequence>
<dbReference type="GO" id="GO:0008270">
    <property type="term" value="F:zinc ion binding"/>
    <property type="evidence" value="ECO:0007669"/>
    <property type="project" value="UniProtKB-UniRule"/>
</dbReference>
<proteinExistence type="inferred from homology"/>
<feature type="binding site" evidence="8">
    <location>
        <position position="62"/>
    </location>
    <ligand>
        <name>Zn(2+)</name>
        <dbReference type="ChEBI" id="CHEBI:29105"/>
        <label>1</label>
        <note>catalytic</note>
    </ligand>
</feature>
<comment type="cofactor">
    <cofactor evidence="8">
        <name>Zn(2+)</name>
        <dbReference type="ChEBI" id="CHEBI:29105"/>
    </cofactor>
    <text evidence="8">Binds 2 Zn(2+) ions.</text>
</comment>
<dbReference type="Proteomes" id="UP000221369">
    <property type="component" value="Unassembled WGS sequence"/>
</dbReference>
<evidence type="ECO:0000259" key="10">
    <source>
        <dbReference type="Pfam" id="PF12706"/>
    </source>
</evidence>
<evidence type="ECO:0000256" key="5">
    <source>
        <dbReference type="ARBA" id="ARBA00022759"/>
    </source>
</evidence>
<comment type="subunit">
    <text evidence="1 8">Homodimer.</text>
</comment>
<comment type="catalytic activity">
    <reaction evidence="8">
        <text>Endonucleolytic cleavage of RNA, removing extra 3' nucleotides from tRNA precursor, generating 3' termini of tRNAs. A 3'-hydroxy group is left at the tRNA terminus and a 5'-phosphoryl group is left at the trailer molecule.</text>
        <dbReference type="EC" id="3.1.26.11"/>
    </reaction>
</comment>
<dbReference type="Pfam" id="PF00753">
    <property type="entry name" value="Lactamase_B"/>
    <property type="match status" value="1"/>
</dbReference>